<protein>
    <recommendedName>
        <fullName evidence="8">Regulatory protein VirG</fullName>
    </recommendedName>
</protein>
<dbReference type="GO" id="GO:0005829">
    <property type="term" value="C:cytosol"/>
    <property type="evidence" value="ECO:0007669"/>
    <property type="project" value="TreeGrafter"/>
</dbReference>
<dbReference type="CDD" id="cd00383">
    <property type="entry name" value="trans_reg_C"/>
    <property type="match status" value="1"/>
</dbReference>
<dbReference type="Gene3D" id="1.10.10.10">
    <property type="entry name" value="Winged helix-like DNA-binding domain superfamily/Winged helix DNA-binding domain"/>
    <property type="match status" value="1"/>
</dbReference>
<dbReference type="PROSITE" id="PS50110">
    <property type="entry name" value="RESPONSE_REGULATORY"/>
    <property type="match status" value="1"/>
</dbReference>
<dbReference type="InterPro" id="IPR016032">
    <property type="entry name" value="Sig_transdc_resp-reg_C-effctor"/>
</dbReference>
<dbReference type="EMBL" id="JACICF010000001">
    <property type="protein sequence ID" value="MBB3763140.1"/>
    <property type="molecule type" value="Genomic_DNA"/>
</dbReference>
<organism evidence="13 14">
    <name type="scientific">Sphingomicrobium lutaoense</name>
    <dbReference type="NCBI Taxonomy" id="515949"/>
    <lineage>
        <taxon>Bacteria</taxon>
        <taxon>Pseudomonadati</taxon>
        <taxon>Pseudomonadota</taxon>
        <taxon>Alphaproteobacteria</taxon>
        <taxon>Sphingomonadales</taxon>
        <taxon>Sphingomonadaceae</taxon>
        <taxon>Sphingomicrobium</taxon>
    </lineage>
</organism>
<dbReference type="FunFam" id="1.10.10.10:FF:000099">
    <property type="entry name" value="Two-component system response regulator TorR"/>
    <property type="match status" value="1"/>
</dbReference>
<evidence type="ECO:0000259" key="12">
    <source>
        <dbReference type="PROSITE" id="PS51755"/>
    </source>
</evidence>
<dbReference type="GO" id="GO:0000156">
    <property type="term" value="F:phosphorelay response regulator activity"/>
    <property type="evidence" value="ECO:0007669"/>
    <property type="project" value="TreeGrafter"/>
</dbReference>
<dbReference type="Pfam" id="PF00072">
    <property type="entry name" value="Response_reg"/>
    <property type="match status" value="1"/>
</dbReference>
<evidence type="ECO:0000256" key="8">
    <source>
        <dbReference type="ARBA" id="ARBA00067337"/>
    </source>
</evidence>
<feature type="domain" description="Response regulatory" evidence="11">
    <location>
        <begin position="6"/>
        <end position="119"/>
    </location>
</feature>
<evidence type="ECO:0000256" key="3">
    <source>
        <dbReference type="ARBA" id="ARBA00022553"/>
    </source>
</evidence>
<evidence type="ECO:0000256" key="9">
    <source>
        <dbReference type="PROSITE-ProRule" id="PRU00169"/>
    </source>
</evidence>
<dbReference type="SUPFAM" id="SSF46894">
    <property type="entry name" value="C-terminal effector domain of the bipartite response regulators"/>
    <property type="match status" value="1"/>
</dbReference>
<dbReference type="SMART" id="SM00862">
    <property type="entry name" value="Trans_reg_C"/>
    <property type="match status" value="1"/>
</dbReference>
<evidence type="ECO:0000256" key="6">
    <source>
        <dbReference type="ARBA" id="ARBA00023125"/>
    </source>
</evidence>
<dbReference type="RefSeq" id="WP_183932460.1">
    <property type="nucleotide sequence ID" value="NZ_JACICF010000001.1"/>
</dbReference>
<keyword evidence="5" id="KW-0805">Transcription regulation</keyword>
<dbReference type="Gene3D" id="3.40.50.2300">
    <property type="match status" value="1"/>
</dbReference>
<keyword evidence="3 9" id="KW-0597">Phosphoprotein</keyword>
<comment type="caution">
    <text evidence="13">The sequence shown here is derived from an EMBL/GenBank/DDBJ whole genome shotgun (WGS) entry which is preliminary data.</text>
</comment>
<dbReference type="SMART" id="SM00448">
    <property type="entry name" value="REC"/>
    <property type="match status" value="1"/>
</dbReference>
<keyword evidence="2" id="KW-0963">Cytoplasm</keyword>
<sequence length="234" mass="25939">MTERPHLLIVEDEPAIRTPLQRYLEREGFRVTAVGDAAGARETLPKGAFAMVILDIMLPGEDGLSLARHIRSQGSLPILFLSAKAEDIDRIVGLEMGADDYLTKPFNPRELLARVKAILRRSDHEGHSAPNASLCRFDRFTLDSARQTLSDDEGPIDLTSGEYRLLRVLVERPGRVLSRDQLLDLTKGREAGPFDRSVDNAVMRLRRKLGEDGADLIRTVHGAGYCLAADVERG</sequence>
<feature type="domain" description="OmpR/PhoB-type" evidence="12">
    <location>
        <begin position="132"/>
        <end position="229"/>
    </location>
</feature>
<evidence type="ECO:0000313" key="13">
    <source>
        <dbReference type="EMBL" id="MBB3763140.1"/>
    </source>
</evidence>
<dbReference type="Gene3D" id="6.10.250.690">
    <property type="match status" value="1"/>
</dbReference>
<evidence type="ECO:0000256" key="10">
    <source>
        <dbReference type="PROSITE-ProRule" id="PRU01091"/>
    </source>
</evidence>
<dbReference type="GO" id="GO:0000976">
    <property type="term" value="F:transcription cis-regulatory region binding"/>
    <property type="evidence" value="ECO:0007669"/>
    <property type="project" value="TreeGrafter"/>
</dbReference>
<evidence type="ECO:0000256" key="7">
    <source>
        <dbReference type="ARBA" id="ARBA00023163"/>
    </source>
</evidence>
<dbReference type="PANTHER" id="PTHR48111:SF4">
    <property type="entry name" value="DNA-BINDING DUAL TRANSCRIPTIONAL REGULATOR OMPR"/>
    <property type="match status" value="1"/>
</dbReference>
<dbReference type="InterPro" id="IPR001867">
    <property type="entry name" value="OmpR/PhoB-type_DNA-bd"/>
</dbReference>
<evidence type="ECO:0000256" key="1">
    <source>
        <dbReference type="ARBA" id="ARBA00004496"/>
    </source>
</evidence>
<dbReference type="Pfam" id="PF00486">
    <property type="entry name" value="Trans_reg_C"/>
    <property type="match status" value="1"/>
</dbReference>
<dbReference type="InterPro" id="IPR036388">
    <property type="entry name" value="WH-like_DNA-bd_sf"/>
</dbReference>
<keyword evidence="6 10" id="KW-0238">DNA-binding</keyword>
<dbReference type="InterPro" id="IPR011006">
    <property type="entry name" value="CheY-like_superfamily"/>
</dbReference>
<keyword evidence="7" id="KW-0804">Transcription</keyword>
<dbReference type="PROSITE" id="PS51755">
    <property type="entry name" value="OMPR_PHOB"/>
    <property type="match status" value="1"/>
</dbReference>
<proteinExistence type="predicted"/>
<gene>
    <name evidence="13" type="ORF">FHS50_000163</name>
</gene>
<dbReference type="GO" id="GO:0006355">
    <property type="term" value="P:regulation of DNA-templated transcription"/>
    <property type="evidence" value="ECO:0007669"/>
    <property type="project" value="InterPro"/>
</dbReference>
<reference evidence="13 14" key="1">
    <citation type="submission" date="2020-08" db="EMBL/GenBank/DDBJ databases">
        <title>Genomic Encyclopedia of Type Strains, Phase IV (KMG-IV): sequencing the most valuable type-strain genomes for metagenomic binning, comparative biology and taxonomic classification.</title>
        <authorList>
            <person name="Goeker M."/>
        </authorList>
    </citation>
    <scope>NUCLEOTIDE SEQUENCE [LARGE SCALE GENOMIC DNA]</scope>
    <source>
        <strain evidence="13 14">DSM 24194</strain>
    </source>
</reference>
<dbReference type="GO" id="GO:0032993">
    <property type="term" value="C:protein-DNA complex"/>
    <property type="evidence" value="ECO:0007669"/>
    <property type="project" value="TreeGrafter"/>
</dbReference>
<comment type="subcellular location">
    <subcellularLocation>
        <location evidence="1">Cytoplasm</location>
    </subcellularLocation>
</comment>
<dbReference type="PANTHER" id="PTHR48111">
    <property type="entry name" value="REGULATOR OF RPOS"/>
    <property type="match status" value="1"/>
</dbReference>
<evidence type="ECO:0000259" key="11">
    <source>
        <dbReference type="PROSITE" id="PS50110"/>
    </source>
</evidence>
<evidence type="ECO:0000256" key="5">
    <source>
        <dbReference type="ARBA" id="ARBA00023015"/>
    </source>
</evidence>
<evidence type="ECO:0000313" key="14">
    <source>
        <dbReference type="Proteomes" id="UP000578569"/>
    </source>
</evidence>
<feature type="DNA-binding region" description="OmpR/PhoB-type" evidence="10">
    <location>
        <begin position="132"/>
        <end position="229"/>
    </location>
</feature>
<dbReference type="AlphaFoldDB" id="A0A839YXD1"/>
<evidence type="ECO:0000256" key="2">
    <source>
        <dbReference type="ARBA" id="ARBA00022490"/>
    </source>
</evidence>
<keyword evidence="4" id="KW-0902">Two-component regulatory system</keyword>
<feature type="modified residue" description="4-aspartylphosphate" evidence="9">
    <location>
        <position position="55"/>
    </location>
</feature>
<dbReference type="SUPFAM" id="SSF52172">
    <property type="entry name" value="CheY-like"/>
    <property type="match status" value="1"/>
</dbReference>
<accession>A0A839YXD1</accession>
<evidence type="ECO:0000256" key="4">
    <source>
        <dbReference type="ARBA" id="ARBA00023012"/>
    </source>
</evidence>
<name>A0A839YXD1_9SPHN</name>
<dbReference type="Proteomes" id="UP000578569">
    <property type="component" value="Unassembled WGS sequence"/>
</dbReference>
<dbReference type="InterPro" id="IPR001789">
    <property type="entry name" value="Sig_transdc_resp-reg_receiver"/>
</dbReference>
<keyword evidence="14" id="KW-1185">Reference proteome</keyword>
<dbReference type="InterPro" id="IPR039420">
    <property type="entry name" value="WalR-like"/>
</dbReference>